<evidence type="ECO:0000256" key="1">
    <source>
        <dbReference type="SAM" id="MobiDB-lite"/>
    </source>
</evidence>
<dbReference type="Proteomes" id="UP000316624">
    <property type="component" value="Unassembled WGS sequence"/>
</dbReference>
<feature type="region of interest" description="Disordered" evidence="1">
    <location>
        <begin position="1"/>
        <end position="34"/>
    </location>
</feature>
<evidence type="ECO:0000313" key="3">
    <source>
        <dbReference type="Proteomes" id="UP000316624"/>
    </source>
</evidence>
<organism evidence="2 3">
    <name type="scientific">Sphingobium wenxiniae (strain DSM 21828 / CGMCC 1.7748 / JZ-1)</name>
    <dbReference type="NCBI Taxonomy" id="595605"/>
    <lineage>
        <taxon>Bacteria</taxon>
        <taxon>Pseudomonadati</taxon>
        <taxon>Pseudomonadota</taxon>
        <taxon>Alphaproteobacteria</taxon>
        <taxon>Sphingomonadales</taxon>
        <taxon>Sphingomonadaceae</taxon>
        <taxon>Sphingobium</taxon>
    </lineage>
</organism>
<reference evidence="2 3" key="1">
    <citation type="journal article" date="2015" name="Stand. Genomic Sci.">
        <title>Genomic Encyclopedia of Bacterial and Archaeal Type Strains, Phase III: the genomes of soil and plant-associated and newly described type strains.</title>
        <authorList>
            <person name="Whitman W.B."/>
            <person name="Woyke T."/>
            <person name="Klenk H.P."/>
            <person name="Zhou Y."/>
            <person name="Lilburn T.G."/>
            <person name="Beck B.J."/>
            <person name="De Vos P."/>
            <person name="Vandamme P."/>
            <person name="Eisen J.A."/>
            <person name="Garrity G."/>
            <person name="Hugenholtz P."/>
            <person name="Kyrpides N.C."/>
        </authorList>
    </citation>
    <scope>NUCLEOTIDE SEQUENCE [LARGE SCALE GENOMIC DNA]</scope>
    <source>
        <strain evidence="2 3">CGMCC 1.7748</strain>
    </source>
</reference>
<dbReference type="EMBL" id="VLKK01000009">
    <property type="protein sequence ID" value="TWH92414.1"/>
    <property type="molecule type" value="Genomic_DNA"/>
</dbReference>
<gene>
    <name evidence="2" type="ORF">IQ35_02528</name>
</gene>
<comment type="caution">
    <text evidence="2">The sequence shown here is derived from an EMBL/GenBank/DDBJ whole genome shotgun (WGS) entry which is preliminary data.</text>
</comment>
<accession>A0A562KAV0</accession>
<keyword evidence="3" id="KW-1185">Reference proteome</keyword>
<evidence type="ECO:0000313" key="2">
    <source>
        <dbReference type="EMBL" id="TWH92414.1"/>
    </source>
</evidence>
<proteinExistence type="predicted"/>
<protein>
    <submittedName>
        <fullName evidence="2">Uncharacterized protein</fullName>
    </submittedName>
</protein>
<sequence>MGPADRIARAKIAPTLETVQRSNHNLLGDPRYPDTRDSATAIATRKRVNDGLKTRLTAALTRFAAGLGRSIGATHGLPLAPEKARGFMRA</sequence>
<name>A0A562KAV0_SPHWJ</name>
<dbReference type="AlphaFoldDB" id="A0A562KAV0"/>